<dbReference type="AlphaFoldDB" id="A0A8H5VGU8"/>
<dbReference type="Pfam" id="PF20684">
    <property type="entry name" value="Fung_rhodopsin"/>
    <property type="match status" value="1"/>
</dbReference>
<keyword evidence="4 8" id="KW-0472">Membrane</keyword>
<dbReference type="GO" id="GO:0016020">
    <property type="term" value="C:membrane"/>
    <property type="evidence" value="ECO:0007669"/>
    <property type="project" value="UniProtKB-SubCell"/>
</dbReference>
<evidence type="ECO:0000256" key="1">
    <source>
        <dbReference type="ARBA" id="ARBA00004141"/>
    </source>
</evidence>
<feature type="domain" description="Xylanolytic transcriptional activator regulatory" evidence="9">
    <location>
        <begin position="686"/>
        <end position="761"/>
    </location>
</feature>
<dbReference type="GO" id="GO:0003677">
    <property type="term" value="F:DNA binding"/>
    <property type="evidence" value="ECO:0007669"/>
    <property type="project" value="InterPro"/>
</dbReference>
<keyword evidence="2 8" id="KW-0812">Transmembrane</keyword>
<keyword evidence="5" id="KW-0539">Nucleus</keyword>
<gene>
    <name evidence="10" type="ORF">FTJAE_11161</name>
</gene>
<evidence type="ECO:0000256" key="6">
    <source>
        <dbReference type="ARBA" id="ARBA00038359"/>
    </source>
</evidence>
<dbReference type="SMART" id="SM00906">
    <property type="entry name" value="Fungal_trans"/>
    <property type="match status" value="1"/>
</dbReference>
<dbReference type="Proteomes" id="UP000530670">
    <property type="component" value="Unassembled WGS sequence"/>
</dbReference>
<comment type="subcellular location">
    <subcellularLocation>
        <location evidence="1">Membrane</location>
        <topology evidence="1">Multi-pass membrane protein</topology>
    </subcellularLocation>
</comment>
<keyword evidence="3 8" id="KW-1133">Transmembrane helix</keyword>
<dbReference type="GeneID" id="59296346"/>
<dbReference type="GO" id="GO:0006351">
    <property type="term" value="P:DNA-templated transcription"/>
    <property type="evidence" value="ECO:0007669"/>
    <property type="project" value="InterPro"/>
</dbReference>
<protein>
    <submittedName>
        <fullName evidence="10">Transcriptional regulatory</fullName>
    </submittedName>
</protein>
<evidence type="ECO:0000313" key="11">
    <source>
        <dbReference type="Proteomes" id="UP000530670"/>
    </source>
</evidence>
<sequence>MAGDDLSGALLASSISVISLTSVFIGTRLWIRSSLKTIGTDDYLITAAWAFLTGLCICTILSVKVGFGKHMNAVSNQDLERFLRYTTGCSATFSLGIGCAKSSFAVLYLRINPQPVLRILNKCLLVFLAMQAIEEALIVIFQCRPVMAAYVVPRPAHAKCLDLRVLWWCTFVFNMCTDLFLFVQPIPAMWRLHLPVAKRLGLIAMLSLGLLVCVTSIIRIIFVTRIGPDVTYEFAEPMIWSQVELASLIVCSTIPCLRQVIQKVPWINHALGLSGGRRSSNNYYGWSGSKKTGGSIPLKSYRQSHKNGYLPSKSKGNAAYGLTSQAIGGAHTKNESTEEIFPHKMDGNGAILRDIIHSRYQIPKWNRELLMNGRTGLIFGRPVFHAENASPAASPRHLLAVVSCAGHTARIASFPRSLAQVLELLGVGDKQGCRQLEIPRVSVVESALNSVPNSSSRNTVSHGNQASSVSPTAPRSTTERVQQNAQSEESPLALGSNDEQPHNLHIVGPAVTSDNQVLSDYLSSIPSASRGSRIIRPAIGNRSRPVLFTAVQKRPVGLDSNLTFAEERLQLIEKILEPFTSDLVDVYFHKANSCFPLLDEAHFRKQYRENKSAISPALLSGLYAHSITFWNSSPVLSRHRCPDGRFIWNLATEAAYSQIHRSPGISTIEALILNIGGREVTALIGNGVLLASSVSMAHSLGLNHSPISWEIPQSEKNLRMKIWWALLIHDKWLSLSHGTPPLISPTLNDVPQPLVEHLCGEGNSSEQALNASVYIALVGLTEVLDLHLRHVHQFSLSDESTDTTHLELALNNWIETLSDEIRRVVIRGNNLTIPGAANLRLSYLTVRLLLQRIELEAEKRVRDTGDSRLLNRYMQARRTAEDILILTQELQPEHLADCWLPSSAFAFSTTVSLLLRCALETENSTAGLVQSSSLKIASDLLSALREHKEKNAWDLGDICLAQHADVVEKLRAMTPPEDSSAEEVMDFSSFAMAESSYLDQLFPSLWDPLQNVW</sequence>
<evidence type="ECO:0000256" key="4">
    <source>
        <dbReference type="ARBA" id="ARBA00023136"/>
    </source>
</evidence>
<comment type="similarity">
    <text evidence="6">Belongs to the SAT4 family.</text>
</comment>
<feature type="compositionally biased region" description="Polar residues" evidence="7">
    <location>
        <begin position="449"/>
        <end position="489"/>
    </location>
</feature>
<dbReference type="InterPro" id="IPR049326">
    <property type="entry name" value="Rhodopsin_dom_fungi"/>
</dbReference>
<dbReference type="PANTHER" id="PTHR33048:SF123">
    <property type="entry name" value="INTEGRAL MEMBRANE PROTEIN"/>
    <property type="match status" value="1"/>
</dbReference>
<comment type="caution">
    <text evidence="10">The sequence shown here is derived from an EMBL/GenBank/DDBJ whole genome shotgun (WGS) entry which is preliminary data.</text>
</comment>
<dbReference type="GO" id="GO:0008270">
    <property type="term" value="F:zinc ion binding"/>
    <property type="evidence" value="ECO:0007669"/>
    <property type="project" value="InterPro"/>
</dbReference>
<evidence type="ECO:0000256" key="7">
    <source>
        <dbReference type="SAM" id="MobiDB-lite"/>
    </source>
</evidence>
<feature type="transmembrane region" description="Helical" evidence="8">
    <location>
        <begin position="200"/>
        <end position="222"/>
    </location>
</feature>
<keyword evidence="11" id="KW-1185">Reference proteome</keyword>
<dbReference type="CDD" id="cd12148">
    <property type="entry name" value="fungal_TF_MHR"/>
    <property type="match status" value="1"/>
</dbReference>
<feature type="transmembrane region" description="Helical" evidence="8">
    <location>
        <begin position="165"/>
        <end position="188"/>
    </location>
</feature>
<accession>A0A8H5VGU8</accession>
<feature type="transmembrane region" description="Helical" evidence="8">
    <location>
        <begin position="85"/>
        <end position="111"/>
    </location>
</feature>
<evidence type="ECO:0000256" key="8">
    <source>
        <dbReference type="SAM" id="Phobius"/>
    </source>
</evidence>
<dbReference type="OrthoDB" id="3034343at2759"/>
<dbReference type="EMBL" id="JAAQRI010000272">
    <property type="protein sequence ID" value="KAF5621620.1"/>
    <property type="molecule type" value="Genomic_DNA"/>
</dbReference>
<dbReference type="PANTHER" id="PTHR33048">
    <property type="entry name" value="PTH11-LIKE INTEGRAL MEMBRANE PROTEIN (AFU_ORTHOLOGUE AFUA_5G11245)"/>
    <property type="match status" value="1"/>
</dbReference>
<feature type="transmembrane region" description="Helical" evidence="8">
    <location>
        <begin position="6"/>
        <end position="31"/>
    </location>
</feature>
<evidence type="ECO:0000259" key="9">
    <source>
        <dbReference type="SMART" id="SM00906"/>
    </source>
</evidence>
<evidence type="ECO:0000256" key="5">
    <source>
        <dbReference type="ARBA" id="ARBA00023242"/>
    </source>
</evidence>
<feature type="transmembrane region" description="Helical" evidence="8">
    <location>
        <begin position="43"/>
        <end position="65"/>
    </location>
</feature>
<feature type="region of interest" description="Disordered" evidence="7">
    <location>
        <begin position="449"/>
        <end position="506"/>
    </location>
</feature>
<dbReference type="InterPro" id="IPR052337">
    <property type="entry name" value="SAT4-like"/>
</dbReference>
<organism evidence="10 11">
    <name type="scientific">Fusarium tjaetaba</name>
    <dbReference type="NCBI Taxonomy" id="1567544"/>
    <lineage>
        <taxon>Eukaryota</taxon>
        <taxon>Fungi</taxon>
        <taxon>Dikarya</taxon>
        <taxon>Ascomycota</taxon>
        <taxon>Pezizomycotina</taxon>
        <taxon>Sordariomycetes</taxon>
        <taxon>Hypocreomycetidae</taxon>
        <taxon>Hypocreales</taxon>
        <taxon>Nectriaceae</taxon>
        <taxon>Fusarium</taxon>
        <taxon>Fusarium fujikuroi species complex</taxon>
    </lineage>
</organism>
<dbReference type="Pfam" id="PF04082">
    <property type="entry name" value="Fungal_trans"/>
    <property type="match status" value="1"/>
</dbReference>
<evidence type="ECO:0000256" key="3">
    <source>
        <dbReference type="ARBA" id="ARBA00022989"/>
    </source>
</evidence>
<evidence type="ECO:0000256" key="2">
    <source>
        <dbReference type="ARBA" id="ARBA00022692"/>
    </source>
</evidence>
<evidence type="ECO:0000313" key="10">
    <source>
        <dbReference type="EMBL" id="KAF5621620.1"/>
    </source>
</evidence>
<name>A0A8H5VGU8_9HYPO</name>
<proteinExistence type="inferred from homology"/>
<dbReference type="RefSeq" id="XP_037201770.1">
    <property type="nucleotide sequence ID" value="XM_037344076.1"/>
</dbReference>
<dbReference type="InterPro" id="IPR007219">
    <property type="entry name" value="XnlR_reg_dom"/>
</dbReference>
<reference evidence="10 11" key="1">
    <citation type="submission" date="2020-05" db="EMBL/GenBank/DDBJ databases">
        <title>Identification and distribution of gene clusters putatively required for synthesis of sphingolipid metabolism inhibitors in phylogenetically diverse species of the filamentous fungus Fusarium.</title>
        <authorList>
            <person name="Kim H.-S."/>
            <person name="Busman M."/>
            <person name="Brown D.W."/>
            <person name="Divon H."/>
            <person name="Uhlig S."/>
            <person name="Proctor R.H."/>
        </authorList>
    </citation>
    <scope>NUCLEOTIDE SEQUENCE [LARGE SCALE GENOMIC DNA]</scope>
    <source>
        <strain evidence="10 11">NRRL 66243</strain>
    </source>
</reference>